<dbReference type="AlphaFoldDB" id="A0A2D6YN17"/>
<feature type="transmembrane region" description="Helical" evidence="1">
    <location>
        <begin position="336"/>
        <end position="353"/>
    </location>
</feature>
<feature type="transmembrane region" description="Helical" evidence="1">
    <location>
        <begin position="20"/>
        <end position="41"/>
    </location>
</feature>
<proteinExistence type="predicted"/>
<keyword evidence="1" id="KW-1133">Transmembrane helix</keyword>
<evidence type="ECO:0000313" key="3">
    <source>
        <dbReference type="Proteomes" id="UP000226525"/>
    </source>
</evidence>
<gene>
    <name evidence="2" type="ORF">CMN54_14155</name>
</gene>
<dbReference type="EMBL" id="NZEX01000170">
    <property type="protein sequence ID" value="MAH64554.1"/>
    <property type="molecule type" value="Genomic_DNA"/>
</dbReference>
<organism evidence="2 3">
    <name type="scientific">SAR324 cluster bacterium</name>
    <dbReference type="NCBI Taxonomy" id="2024889"/>
    <lineage>
        <taxon>Bacteria</taxon>
        <taxon>Deltaproteobacteria</taxon>
        <taxon>SAR324 cluster</taxon>
    </lineage>
</organism>
<keyword evidence="1" id="KW-0472">Membrane</keyword>
<evidence type="ECO:0000313" key="2">
    <source>
        <dbReference type="EMBL" id="MAH64554.1"/>
    </source>
</evidence>
<evidence type="ECO:0008006" key="4">
    <source>
        <dbReference type="Google" id="ProtNLM"/>
    </source>
</evidence>
<feature type="transmembrane region" description="Helical" evidence="1">
    <location>
        <begin position="309"/>
        <end position="330"/>
    </location>
</feature>
<dbReference type="Proteomes" id="UP000226525">
    <property type="component" value="Unassembled WGS sequence"/>
</dbReference>
<comment type="caution">
    <text evidence="2">The sequence shown here is derived from an EMBL/GenBank/DDBJ whole genome shotgun (WGS) entry which is preliminary data.</text>
</comment>
<protein>
    <recommendedName>
        <fullName evidence="4">Mechanosensitive ion channel family protein</fullName>
    </recommendedName>
</protein>
<keyword evidence="1" id="KW-0812">Transmembrane</keyword>
<sequence>MHLSHFCIESIDLEKSEMHFLSHTNLLIVKLACLTLFYFVFVSEGLGQRKQTDTANEIQQSVEQNSNQRLQELKTQLIEFTSIISLQQKILEDLRAKLDQNPTQLTKFALEGQVAESEEILKKAEVAFESIVTGGLDLENFKEVPDQSFDWQSDLIEIIQPIFQSLKDLTEQPRAIERIRKTIEFYQQNLSEIENSILKIEEWSQAEVDLATRRQIQTIHEDWRERKAEAQRYLELVQLQLRNLQIRQESIWTSVWLAFGAFLTGRGLNLMLAVLATMAVWFGMRTFLRFMVPKEGVDEFHTRSQYSRVLFYTYRILMMMASTAVFLIVLYVTGDWLLLGLALLILAGIAIGLKKYLPQFLAEAKLLLNLGAVREGEMVTYEGVPWMVKSINIYSHLVNPVLEGGEMRMPLSEMSQLISQPIAENEPWFPSNLHDYILLPDGSFGQVIVQTPEFVQVKTREMIRTFLVNDYLNLGIKNLSMGAFACVGSFGISLEHQEICLDLVPNTFERSIGLFIGQNGLQPSLKELSVEMSSIQSGSIQYFLYVRMKSPAAEHYWKVLRIMQQACVATCNSEGWKVENPDMTFQMPPPDFPQK</sequence>
<feature type="transmembrane region" description="Helical" evidence="1">
    <location>
        <begin position="270"/>
        <end position="288"/>
    </location>
</feature>
<accession>A0A2D6YN17</accession>
<evidence type="ECO:0000256" key="1">
    <source>
        <dbReference type="SAM" id="Phobius"/>
    </source>
</evidence>
<reference evidence="3" key="1">
    <citation type="submission" date="2017-09" db="EMBL/GenBank/DDBJ databases">
        <title>The Reconstruction of 2,631 Draft Metagenome-Assembled Genomes from the Global Oceans.</title>
        <authorList>
            <person name="Tully B.J."/>
            <person name="Graham E.D."/>
            <person name="Heidelberg J.F."/>
        </authorList>
    </citation>
    <scope>NUCLEOTIDE SEQUENCE [LARGE SCALE GENOMIC DNA]</scope>
</reference>
<name>A0A2D6YN17_9DELT</name>